<dbReference type="SUPFAM" id="SSF52200">
    <property type="entry name" value="Toll/Interleukin receptor TIR domain"/>
    <property type="match status" value="1"/>
</dbReference>
<sequence>MNNQLVSSSFSSPPSWKYDVFLSFRGVDTRTNFTDHFYKALDDKAITTFIDHQLKRGEEISQALLEAIDESRISIIIFSKNYASSRWCLEELVRILECRKSRKQIVLPVFYKVDPSHVRKQTSSFGDAFTEKFKFEDNKEKILTWRSALRDAANLTGYTFKEGGYEATFISKIGTKKIRGIVVELPKPDVITLNAESFLGMENLEIFINRNAQFSGHVDYLPNDLRWIELGGRSNIYQKHTVVFNLSYNHQPRHLVKFDVSYSGVRQLKGFKNLPKLIYINLNGCEFLEKIPNLSGSPNITHLYLRGCISLVEIDDSVGFLDKLVLLDLSGCSKLTKFVTRLGLRSLKELSLFGCRRLERFPEIEESMMESVWSLNIQESGIRKLPSSIASLTRLQRGKVNGWENGTNIYLCGGPKLITAYLDILDDQCIFSFPNLDYHPRHLIMLDVSYSGINQLNGYKLTWINLSGCKFLEKIPDLSGSPNIRTLILNDCTSLVEVGDSVGFLDKLQLLELSGCSKLTRFATRLGSRSLWVLNLGGCRRLESFPEIEGKMESLFWLDIEKTGIRELPSIAYFTGLQTLKASGCELQNIQLLPFGKKVKFDEVLSCRTQKLMFPYLEGCNLSERDFLVPLDCWSALTDLYLSRNNFVSLPDCFSAAVNLKTLYLRDCKRLQEIPVLPPKLESLHLDGCTSLEKIPKLPPRLRELSLCNCFGLSGDEVAKLENNLLNEEIDPCSQLNIIYPGNEISKWFSYTSNHPTIIQPIPEHEWKLFYEDEEFVGGSEFRFEIPLKLQVGDTLLGLALSFVLEPSTCYSHDYSDVNPFIFINGELMCELEFWYAEDIDIKATHVRLALVGLEAFDGFWSAEDMDICQSKSPSDSDVPFDIEDDEEQLHLPLRPTSSLGKRPRPRGSSDIVDDEYDQQQQWLSSSSEPADDHPIRRVAALIFHGASNKYYHILTL</sequence>
<dbReference type="InterPro" id="IPR000157">
    <property type="entry name" value="TIR_dom"/>
</dbReference>
<evidence type="ECO:0000313" key="5">
    <source>
        <dbReference type="EMBL" id="RXI06295.1"/>
    </source>
</evidence>
<dbReference type="FunFam" id="3.40.50.10140:FF:000007">
    <property type="entry name" value="Disease resistance protein (TIR-NBS-LRR class)"/>
    <property type="match status" value="1"/>
</dbReference>
<dbReference type="EMBL" id="RDQH01000328">
    <property type="protein sequence ID" value="RXI06295.1"/>
    <property type="molecule type" value="Genomic_DNA"/>
</dbReference>
<comment type="caution">
    <text evidence="5">The sequence shown here is derived from an EMBL/GenBank/DDBJ whole genome shotgun (WGS) entry which is preliminary data.</text>
</comment>
<dbReference type="PANTHER" id="PTHR11017:SF570">
    <property type="entry name" value="DISEASE RESISTANCE PROTEIN (TIR-NBS CLASS)-RELATED"/>
    <property type="match status" value="1"/>
</dbReference>
<organism evidence="5 6">
    <name type="scientific">Malus domestica</name>
    <name type="common">Apple</name>
    <name type="synonym">Pyrus malus</name>
    <dbReference type="NCBI Taxonomy" id="3750"/>
    <lineage>
        <taxon>Eukaryota</taxon>
        <taxon>Viridiplantae</taxon>
        <taxon>Streptophyta</taxon>
        <taxon>Embryophyta</taxon>
        <taxon>Tracheophyta</taxon>
        <taxon>Spermatophyta</taxon>
        <taxon>Magnoliopsida</taxon>
        <taxon>eudicotyledons</taxon>
        <taxon>Gunneridae</taxon>
        <taxon>Pentapetalae</taxon>
        <taxon>rosids</taxon>
        <taxon>fabids</taxon>
        <taxon>Rosales</taxon>
        <taxon>Rosaceae</taxon>
        <taxon>Amygdaloideae</taxon>
        <taxon>Maleae</taxon>
        <taxon>Malus</taxon>
    </lineage>
</organism>
<dbReference type="SMART" id="SM00255">
    <property type="entry name" value="TIR"/>
    <property type="match status" value="1"/>
</dbReference>
<proteinExistence type="predicted"/>
<evidence type="ECO:0000313" key="6">
    <source>
        <dbReference type="Proteomes" id="UP000290289"/>
    </source>
</evidence>
<dbReference type="AlphaFoldDB" id="A0A498KKK3"/>
<dbReference type="InterPro" id="IPR035897">
    <property type="entry name" value="Toll_tir_struct_dom_sf"/>
</dbReference>
<keyword evidence="6" id="KW-1185">Reference proteome</keyword>
<dbReference type="InterPro" id="IPR032675">
    <property type="entry name" value="LRR_dom_sf"/>
</dbReference>
<feature type="compositionally biased region" description="Polar residues" evidence="3">
    <location>
        <begin position="919"/>
        <end position="929"/>
    </location>
</feature>
<dbReference type="InterPro" id="IPR044974">
    <property type="entry name" value="Disease_R_plants"/>
</dbReference>
<evidence type="ECO:0000256" key="2">
    <source>
        <dbReference type="ARBA" id="ARBA00023027"/>
    </source>
</evidence>
<dbReference type="InterPro" id="IPR058546">
    <property type="entry name" value="RPS4B/Roq1-like_LRR"/>
</dbReference>
<evidence type="ECO:0000259" key="4">
    <source>
        <dbReference type="PROSITE" id="PS50104"/>
    </source>
</evidence>
<reference evidence="5 6" key="1">
    <citation type="submission" date="2018-10" db="EMBL/GenBank/DDBJ databases">
        <title>A high-quality apple genome assembly.</title>
        <authorList>
            <person name="Hu J."/>
        </authorList>
    </citation>
    <scope>NUCLEOTIDE SEQUENCE [LARGE SCALE GENOMIC DNA]</scope>
    <source>
        <strain evidence="6">cv. HFTH1</strain>
        <tissue evidence="5">Young leaf</tissue>
    </source>
</reference>
<name>A0A498KKK3_MALDO</name>
<gene>
    <name evidence="5" type="ORF">DVH24_018337</name>
</gene>
<evidence type="ECO:0000256" key="3">
    <source>
        <dbReference type="SAM" id="MobiDB-lite"/>
    </source>
</evidence>
<dbReference type="Proteomes" id="UP000290289">
    <property type="component" value="Chromosome 2"/>
</dbReference>
<keyword evidence="2" id="KW-0520">NAD</keyword>
<dbReference type="Pfam" id="PF01582">
    <property type="entry name" value="TIR"/>
    <property type="match status" value="1"/>
</dbReference>
<dbReference type="SUPFAM" id="SSF52058">
    <property type="entry name" value="L domain-like"/>
    <property type="match status" value="2"/>
</dbReference>
<dbReference type="PANTHER" id="PTHR11017">
    <property type="entry name" value="LEUCINE-RICH REPEAT-CONTAINING PROTEIN"/>
    <property type="match status" value="1"/>
</dbReference>
<dbReference type="Gene3D" id="3.80.10.10">
    <property type="entry name" value="Ribonuclease Inhibitor"/>
    <property type="match status" value="4"/>
</dbReference>
<protein>
    <recommendedName>
        <fullName evidence="4">TIR domain-containing protein</fullName>
    </recommendedName>
</protein>
<feature type="region of interest" description="Disordered" evidence="3">
    <location>
        <begin position="893"/>
        <end position="931"/>
    </location>
</feature>
<dbReference type="GO" id="GO:0007165">
    <property type="term" value="P:signal transduction"/>
    <property type="evidence" value="ECO:0007669"/>
    <property type="project" value="InterPro"/>
</dbReference>
<keyword evidence="1" id="KW-0611">Plant defense</keyword>
<evidence type="ECO:0000256" key="1">
    <source>
        <dbReference type="ARBA" id="ARBA00022821"/>
    </source>
</evidence>
<dbReference type="Pfam" id="PF23286">
    <property type="entry name" value="LRR_13"/>
    <property type="match status" value="1"/>
</dbReference>
<dbReference type="GO" id="GO:0006952">
    <property type="term" value="P:defense response"/>
    <property type="evidence" value="ECO:0007669"/>
    <property type="project" value="InterPro"/>
</dbReference>
<dbReference type="Gene3D" id="3.40.50.10140">
    <property type="entry name" value="Toll/interleukin-1 receptor homology (TIR) domain"/>
    <property type="match status" value="1"/>
</dbReference>
<dbReference type="PROSITE" id="PS50104">
    <property type="entry name" value="TIR"/>
    <property type="match status" value="1"/>
</dbReference>
<accession>A0A498KKK3</accession>
<feature type="domain" description="TIR" evidence="4">
    <location>
        <begin position="16"/>
        <end position="181"/>
    </location>
</feature>